<dbReference type="InterPro" id="IPR050339">
    <property type="entry name" value="CC_SR_Kinase"/>
</dbReference>
<feature type="domain" description="Protein kinase" evidence="7">
    <location>
        <begin position="127"/>
        <end position="499"/>
    </location>
</feature>
<evidence type="ECO:0000259" key="7">
    <source>
        <dbReference type="PROSITE" id="PS50011"/>
    </source>
</evidence>
<dbReference type="SUPFAM" id="SSF56112">
    <property type="entry name" value="Protein kinase-like (PK-like)"/>
    <property type="match status" value="1"/>
</dbReference>
<dbReference type="GO" id="GO:0005737">
    <property type="term" value="C:cytoplasm"/>
    <property type="evidence" value="ECO:0007669"/>
    <property type="project" value="TreeGrafter"/>
</dbReference>
<comment type="caution">
    <text evidence="8">The sequence shown here is derived from an EMBL/GenBank/DDBJ whole genome shotgun (WGS) entry which is preliminary data.</text>
</comment>
<sequence>MLDDNAMKEISIAFIGDSEGWFSYKTGPELVTFFNQRFGARDTYGQFFPTRWVYVHDHLVGLLNSNQIDKFFNIILSKEYVLSEFKISEAEAVAKVKDIFQKFNNLLRPYSFMLSSKNNKYHLTRIDEDLKFIGSGGFANVYLQKSTGYIMKKLKDDFLVDTGIKSRFKREYKITESLQDVPMIIKVIDFDEGTYSYRMEEAETTLENFISENQLDISSKVTIISQIIYVLAEVHSRNIMHRDLSPTNIFIVGGMIKIADFGLGKDLNIFSSHQTVTTRAVGQYWYCAPEQFMLLKDGDKRSDVYSLGRIINFIMTGNPQDTAHQFRSVTEKSTNDNSIYRYADAGEMKSHIELNIKFHADTTRLELALGKIKDGKFDDDIESYIYELPKEKICNTLMNNRTKGFVEALLKFMNIDDKHAQHVIQSIESGYVESTEGIFAAFDPFASFAKDILGQQPSFSFPVNEIAAKILRYIAKDVNRFSAQRMIETLLAQGLEPMIEEILKN</sequence>
<dbReference type="GO" id="GO:0006796">
    <property type="term" value="P:phosphate-containing compound metabolic process"/>
    <property type="evidence" value="ECO:0007669"/>
    <property type="project" value="UniProtKB-ARBA"/>
</dbReference>
<dbReference type="Pfam" id="PF00069">
    <property type="entry name" value="Pkinase"/>
    <property type="match status" value="1"/>
</dbReference>
<organism evidence="8 9">
    <name type="scientific">Pseudolactococcus insecticola</name>
    <dbReference type="NCBI Taxonomy" id="2709158"/>
    <lineage>
        <taxon>Bacteria</taxon>
        <taxon>Bacillati</taxon>
        <taxon>Bacillota</taxon>
        <taxon>Bacilli</taxon>
        <taxon>Lactobacillales</taxon>
        <taxon>Streptococcaceae</taxon>
        <taxon>Pseudolactococcus</taxon>
    </lineage>
</organism>
<dbReference type="SMART" id="SM00220">
    <property type="entry name" value="S_TKc"/>
    <property type="match status" value="1"/>
</dbReference>
<dbReference type="Proteomes" id="UP000475928">
    <property type="component" value="Unassembled WGS sequence"/>
</dbReference>
<dbReference type="EMBL" id="BLLH01000002">
    <property type="protein sequence ID" value="GFH40270.1"/>
    <property type="molecule type" value="Genomic_DNA"/>
</dbReference>
<evidence type="ECO:0000313" key="8">
    <source>
        <dbReference type="EMBL" id="GFH40270.1"/>
    </source>
</evidence>
<dbReference type="GO" id="GO:0006950">
    <property type="term" value="P:response to stress"/>
    <property type="evidence" value="ECO:0007669"/>
    <property type="project" value="UniProtKB-ARBA"/>
</dbReference>
<keyword evidence="9" id="KW-1185">Reference proteome</keyword>
<dbReference type="InterPro" id="IPR008266">
    <property type="entry name" value="Tyr_kinase_AS"/>
</dbReference>
<name>A0A6A0B4I8_9LACT</name>
<evidence type="ECO:0000256" key="1">
    <source>
        <dbReference type="ARBA" id="ARBA00012513"/>
    </source>
</evidence>
<keyword evidence="6" id="KW-0067">ATP-binding</keyword>
<proteinExistence type="predicted"/>
<protein>
    <recommendedName>
        <fullName evidence="1">non-specific serine/threonine protein kinase</fullName>
        <ecNumber evidence="1">2.7.11.1</ecNumber>
    </recommendedName>
</protein>
<dbReference type="GO" id="GO:0004674">
    <property type="term" value="F:protein serine/threonine kinase activity"/>
    <property type="evidence" value="ECO:0007669"/>
    <property type="project" value="UniProtKB-KW"/>
</dbReference>
<evidence type="ECO:0000256" key="6">
    <source>
        <dbReference type="ARBA" id="ARBA00022840"/>
    </source>
</evidence>
<gene>
    <name evidence="8" type="ORF">Hs20B_06680</name>
</gene>
<evidence type="ECO:0000256" key="2">
    <source>
        <dbReference type="ARBA" id="ARBA00022527"/>
    </source>
</evidence>
<dbReference type="GO" id="GO:0005524">
    <property type="term" value="F:ATP binding"/>
    <property type="evidence" value="ECO:0007669"/>
    <property type="project" value="UniProtKB-KW"/>
</dbReference>
<keyword evidence="3" id="KW-0808">Transferase</keyword>
<evidence type="ECO:0000313" key="9">
    <source>
        <dbReference type="Proteomes" id="UP000475928"/>
    </source>
</evidence>
<accession>A0A6A0B4I8</accession>
<dbReference type="PANTHER" id="PTHR11042:SF160">
    <property type="entry name" value="EUKARYOTIC TRANSLATION INITIATION FACTOR 2-ALPHA KINASE 1"/>
    <property type="match status" value="1"/>
</dbReference>
<dbReference type="InterPro" id="IPR000719">
    <property type="entry name" value="Prot_kinase_dom"/>
</dbReference>
<evidence type="ECO:0000256" key="5">
    <source>
        <dbReference type="ARBA" id="ARBA00022777"/>
    </source>
</evidence>
<keyword evidence="4" id="KW-0547">Nucleotide-binding</keyword>
<reference evidence="8 9" key="1">
    <citation type="submission" date="2020-02" db="EMBL/GenBank/DDBJ databases">
        <title>Draft genome sequence of Lactococcus sp. Hs20B0-1.</title>
        <authorList>
            <person name="Noda S."/>
            <person name="Yuki M."/>
            <person name="Ohkuma M."/>
        </authorList>
    </citation>
    <scope>NUCLEOTIDE SEQUENCE [LARGE SCALE GENOMIC DNA]</scope>
    <source>
        <strain evidence="8 9">Hs20B0-1</strain>
    </source>
</reference>
<dbReference type="RefSeq" id="WP_172355630.1">
    <property type="nucleotide sequence ID" value="NZ_BLLH01000002.1"/>
</dbReference>
<dbReference type="Gene3D" id="1.10.510.10">
    <property type="entry name" value="Transferase(Phosphotransferase) domain 1"/>
    <property type="match status" value="1"/>
</dbReference>
<keyword evidence="5 8" id="KW-0418">Kinase</keyword>
<dbReference type="AlphaFoldDB" id="A0A6A0B4I8"/>
<evidence type="ECO:0000256" key="3">
    <source>
        <dbReference type="ARBA" id="ARBA00022679"/>
    </source>
</evidence>
<evidence type="ECO:0000256" key="4">
    <source>
        <dbReference type="ARBA" id="ARBA00022741"/>
    </source>
</evidence>
<dbReference type="GO" id="GO:0006417">
    <property type="term" value="P:regulation of translation"/>
    <property type="evidence" value="ECO:0007669"/>
    <property type="project" value="UniProtKB-ARBA"/>
</dbReference>
<dbReference type="PROSITE" id="PS00109">
    <property type="entry name" value="PROTEIN_KINASE_TYR"/>
    <property type="match status" value="1"/>
</dbReference>
<dbReference type="PANTHER" id="PTHR11042">
    <property type="entry name" value="EUKARYOTIC TRANSLATION INITIATION FACTOR 2-ALPHA KINASE EIF2-ALPHA KINASE -RELATED"/>
    <property type="match status" value="1"/>
</dbReference>
<dbReference type="InterPro" id="IPR011009">
    <property type="entry name" value="Kinase-like_dom_sf"/>
</dbReference>
<keyword evidence="2" id="KW-0723">Serine/threonine-protein kinase</keyword>
<dbReference type="PROSITE" id="PS50011">
    <property type="entry name" value="PROTEIN_KINASE_DOM"/>
    <property type="match status" value="1"/>
</dbReference>
<dbReference type="EC" id="2.7.11.1" evidence="1"/>